<keyword evidence="3" id="KW-1185">Reference proteome</keyword>
<evidence type="ECO:0000256" key="1">
    <source>
        <dbReference type="SAM" id="Phobius"/>
    </source>
</evidence>
<comment type="caution">
    <text evidence="2">The sequence shown here is derived from an EMBL/GenBank/DDBJ whole genome shotgun (WGS) entry which is preliminary data.</text>
</comment>
<feature type="transmembrane region" description="Helical" evidence="1">
    <location>
        <begin position="73"/>
        <end position="99"/>
    </location>
</feature>
<dbReference type="AlphaFoldDB" id="A0A9P8PQC4"/>
<dbReference type="Proteomes" id="UP000774326">
    <property type="component" value="Unassembled WGS sequence"/>
</dbReference>
<protein>
    <submittedName>
        <fullName evidence="2">Uncharacterized protein</fullName>
    </submittedName>
</protein>
<keyword evidence="1" id="KW-0472">Membrane</keyword>
<gene>
    <name evidence="2" type="ORF">WICPIJ_009148</name>
</gene>
<accession>A0A9P8PQC4</accession>
<feature type="transmembrane region" description="Helical" evidence="1">
    <location>
        <begin position="28"/>
        <end position="50"/>
    </location>
</feature>
<sequence length="193" mass="21099">MFNSESDSESEKSDEFEELDDLPRFMALVVRILALRISLIFSISLSWAILGDGKYCGNGSFVIRANSTALKQLFIDAVTCLLYGWTSLLYFSMIAEPYVRLNRMILSRRSKISLKMKIISPNIFEPSLNEPFNLGSLMASCLNASALINEARVASLNCLNLSNLLSVITKPVASNLLSSSSSTSSSPPSSPVA</sequence>
<reference evidence="2" key="2">
    <citation type="submission" date="2021-01" db="EMBL/GenBank/DDBJ databases">
        <authorList>
            <person name="Schikora-Tamarit M.A."/>
        </authorList>
    </citation>
    <scope>NUCLEOTIDE SEQUENCE</scope>
    <source>
        <strain evidence="2">CBS2887</strain>
    </source>
</reference>
<keyword evidence="1" id="KW-1133">Transmembrane helix</keyword>
<evidence type="ECO:0000313" key="2">
    <source>
        <dbReference type="EMBL" id="KAH3676322.1"/>
    </source>
</evidence>
<name>A0A9P8PQC4_WICPI</name>
<dbReference type="EMBL" id="JAEUBG010005292">
    <property type="protein sequence ID" value="KAH3676322.1"/>
    <property type="molecule type" value="Genomic_DNA"/>
</dbReference>
<organism evidence="2 3">
    <name type="scientific">Wickerhamomyces pijperi</name>
    <name type="common">Yeast</name>
    <name type="synonym">Pichia pijperi</name>
    <dbReference type="NCBI Taxonomy" id="599730"/>
    <lineage>
        <taxon>Eukaryota</taxon>
        <taxon>Fungi</taxon>
        <taxon>Dikarya</taxon>
        <taxon>Ascomycota</taxon>
        <taxon>Saccharomycotina</taxon>
        <taxon>Saccharomycetes</taxon>
        <taxon>Phaffomycetales</taxon>
        <taxon>Wickerhamomycetaceae</taxon>
        <taxon>Wickerhamomyces</taxon>
    </lineage>
</organism>
<evidence type="ECO:0000313" key="3">
    <source>
        <dbReference type="Proteomes" id="UP000774326"/>
    </source>
</evidence>
<keyword evidence="1" id="KW-0812">Transmembrane</keyword>
<proteinExistence type="predicted"/>
<reference evidence="2" key="1">
    <citation type="journal article" date="2021" name="Open Biol.">
        <title>Shared evolutionary footprints suggest mitochondrial oxidative damage underlies multiple complex I losses in fungi.</title>
        <authorList>
            <person name="Schikora-Tamarit M.A."/>
            <person name="Marcet-Houben M."/>
            <person name="Nosek J."/>
            <person name="Gabaldon T."/>
        </authorList>
    </citation>
    <scope>NUCLEOTIDE SEQUENCE</scope>
    <source>
        <strain evidence="2">CBS2887</strain>
    </source>
</reference>